<reference evidence="8 9" key="1">
    <citation type="submission" date="2024-11" db="EMBL/GenBank/DDBJ databases">
        <title>Chromosome-level genome assembly of Eucalyptus globulus Labill. provides insights into its genome evolution.</title>
        <authorList>
            <person name="Li X."/>
        </authorList>
    </citation>
    <scope>NUCLEOTIDE SEQUENCE [LARGE SCALE GENOMIC DNA]</scope>
    <source>
        <strain evidence="8">CL2024</strain>
        <tissue evidence="8">Fresh tender leaves</tissue>
    </source>
</reference>
<keyword evidence="9" id="KW-1185">Reference proteome</keyword>
<evidence type="ECO:0000313" key="9">
    <source>
        <dbReference type="Proteomes" id="UP001634007"/>
    </source>
</evidence>
<dbReference type="PROSITE" id="PS50888">
    <property type="entry name" value="BHLH"/>
    <property type="match status" value="1"/>
</dbReference>
<evidence type="ECO:0000256" key="1">
    <source>
        <dbReference type="ARBA" id="ARBA00004123"/>
    </source>
</evidence>
<feature type="coiled-coil region" evidence="5">
    <location>
        <begin position="190"/>
        <end position="217"/>
    </location>
</feature>
<feature type="region of interest" description="Disordered" evidence="6">
    <location>
        <begin position="96"/>
        <end position="119"/>
    </location>
</feature>
<dbReference type="AlphaFoldDB" id="A0ABD3JE41"/>
<accession>A0ABD3JE41</accession>
<dbReference type="PANTHER" id="PTHR45959:SF73">
    <property type="entry name" value="TRANSCRIPTION FACTOR BHLH25"/>
    <property type="match status" value="1"/>
</dbReference>
<keyword evidence="3" id="KW-0804">Transcription</keyword>
<protein>
    <recommendedName>
        <fullName evidence="7">BHLH domain-containing protein</fullName>
    </recommendedName>
</protein>
<dbReference type="Gene3D" id="4.10.280.10">
    <property type="entry name" value="Helix-loop-helix DNA-binding domain"/>
    <property type="match status" value="1"/>
</dbReference>
<comment type="caution">
    <text evidence="8">The sequence shown here is derived from an EMBL/GenBank/DDBJ whole genome shotgun (WGS) entry which is preliminary data.</text>
</comment>
<dbReference type="GO" id="GO:0005634">
    <property type="term" value="C:nucleus"/>
    <property type="evidence" value="ECO:0007669"/>
    <property type="project" value="UniProtKB-SubCell"/>
</dbReference>
<dbReference type="EMBL" id="JBJKBG010000008">
    <property type="protein sequence ID" value="KAL3726316.1"/>
    <property type="molecule type" value="Genomic_DNA"/>
</dbReference>
<dbReference type="SUPFAM" id="SSF47459">
    <property type="entry name" value="HLH, helix-loop-helix DNA-binding domain"/>
    <property type="match status" value="1"/>
</dbReference>
<evidence type="ECO:0000256" key="5">
    <source>
        <dbReference type="SAM" id="Coils"/>
    </source>
</evidence>
<organism evidence="8 9">
    <name type="scientific">Eucalyptus globulus</name>
    <name type="common">Tasmanian blue gum</name>
    <dbReference type="NCBI Taxonomy" id="34317"/>
    <lineage>
        <taxon>Eukaryota</taxon>
        <taxon>Viridiplantae</taxon>
        <taxon>Streptophyta</taxon>
        <taxon>Embryophyta</taxon>
        <taxon>Tracheophyta</taxon>
        <taxon>Spermatophyta</taxon>
        <taxon>Magnoliopsida</taxon>
        <taxon>eudicotyledons</taxon>
        <taxon>Gunneridae</taxon>
        <taxon>Pentapetalae</taxon>
        <taxon>rosids</taxon>
        <taxon>malvids</taxon>
        <taxon>Myrtales</taxon>
        <taxon>Myrtaceae</taxon>
        <taxon>Myrtoideae</taxon>
        <taxon>Eucalypteae</taxon>
        <taxon>Eucalyptus</taxon>
    </lineage>
</organism>
<dbReference type="InterPro" id="IPR011598">
    <property type="entry name" value="bHLH_dom"/>
</dbReference>
<keyword evidence="5" id="KW-0175">Coiled coil</keyword>
<evidence type="ECO:0000256" key="3">
    <source>
        <dbReference type="ARBA" id="ARBA00023163"/>
    </source>
</evidence>
<feature type="domain" description="BHLH" evidence="7">
    <location>
        <begin position="151"/>
        <end position="200"/>
    </location>
</feature>
<sequence length="330" mass="37405">MEILSPKFFPEIVTEDPFHHMYHPQQMMNSFDFPLDDFDFNLFSSEMYPPCAPFVPETMQCPMGPLVEAAPATIERPMKKPKTDIWSNACSPETYKAPRTATSSPSSSPQLISFGSPDLSPPESQNFYGVCELQDCQKEMRRVGAMSRPTVHTQEHVIAERKRRQKLSQSFIALSAIIPGLKKMDKASILGDAIKYTKQLQERVKKLEAEVANKTVESAVIVKKSQVSANYDESLDNNFYNQFEQQLPEVEARVLDKYVLFRIHHEKRKGYTTEILSEIEKLNLSILNSNVLPFGSSILDMTIVAQMNAGFCTKVEDIVSNLRQTLLKIA</sequence>
<name>A0ABD3JE41_EUCGL</name>
<keyword evidence="4" id="KW-0539">Nucleus</keyword>
<evidence type="ECO:0000256" key="4">
    <source>
        <dbReference type="ARBA" id="ARBA00023242"/>
    </source>
</evidence>
<feature type="compositionally biased region" description="Low complexity" evidence="6">
    <location>
        <begin position="103"/>
        <end position="117"/>
    </location>
</feature>
<dbReference type="InterPro" id="IPR036638">
    <property type="entry name" value="HLH_DNA-bd_sf"/>
</dbReference>
<evidence type="ECO:0000256" key="2">
    <source>
        <dbReference type="ARBA" id="ARBA00023015"/>
    </source>
</evidence>
<dbReference type="PANTHER" id="PTHR45959">
    <property type="entry name" value="BHLH TRANSCRIPTION FACTOR"/>
    <property type="match status" value="1"/>
</dbReference>
<dbReference type="Proteomes" id="UP001634007">
    <property type="component" value="Unassembled WGS sequence"/>
</dbReference>
<gene>
    <name evidence="8" type="ORF">ACJRO7_031236</name>
</gene>
<dbReference type="Pfam" id="PF00010">
    <property type="entry name" value="HLH"/>
    <property type="match status" value="1"/>
</dbReference>
<evidence type="ECO:0000313" key="8">
    <source>
        <dbReference type="EMBL" id="KAL3726316.1"/>
    </source>
</evidence>
<dbReference type="InterPro" id="IPR052610">
    <property type="entry name" value="bHLH_transcription_regulator"/>
</dbReference>
<dbReference type="SMART" id="SM00353">
    <property type="entry name" value="HLH"/>
    <property type="match status" value="1"/>
</dbReference>
<comment type="subcellular location">
    <subcellularLocation>
        <location evidence="1">Nucleus</location>
    </subcellularLocation>
</comment>
<evidence type="ECO:0000256" key="6">
    <source>
        <dbReference type="SAM" id="MobiDB-lite"/>
    </source>
</evidence>
<keyword evidence="2" id="KW-0805">Transcription regulation</keyword>
<evidence type="ECO:0000259" key="7">
    <source>
        <dbReference type="PROSITE" id="PS50888"/>
    </source>
</evidence>
<dbReference type="CDD" id="cd11452">
    <property type="entry name" value="bHLH_AtNAI1_like"/>
    <property type="match status" value="1"/>
</dbReference>
<proteinExistence type="predicted"/>